<keyword evidence="5" id="KW-0560">Oxidoreductase</keyword>
<dbReference type="OrthoDB" id="256333at2759"/>
<evidence type="ECO:0000259" key="7">
    <source>
        <dbReference type="Pfam" id="PF08240"/>
    </source>
</evidence>
<dbReference type="PANTHER" id="PTHR42813:SF3">
    <property type="entry name" value="GLUTATHIONE-INDEPENDENT FORMALDEHYDE DEHYDROGENASE"/>
    <property type="match status" value="1"/>
</dbReference>
<dbReference type="STRING" id="573508.A0A1E3B7L3"/>
<reference evidence="8 9" key="1">
    <citation type="journal article" date="2016" name="BMC Genomics">
        <title>Comparative genomic and transcriptomic analyses of the Fuzhuan brick tea-fermentation fungus Aspergillus cristatus.</title>
        <authorList>
            <person name="Ge Y."/>
            <person name="Wang Y."/>
            <person name="Liu Y."/>
            <person name="Tan Y."/>
            <person name="Ren X."/>
            <person name="Zhang X."/>
            <person name="Hyde K.D."/>
            <person name="Liu Y."/>
            <person name="Liu Z."/>
        </authorList>
    </citation>
    <scope>NUCLEOTIDE SEQUENCE [LARGE SCALE GENOMIC DNA]</scope>
    <source>
        <strain evidence="8 9">GZAAS20.1005</strain>
    </source>
</reference>
<dbReference type="AlphaFoldDB" id="A0A1E3B7L3"/>
<sequence length="405" mass="42924">MPTPKTMKAITWEGKPFHMSLKDTPIPQLKDPTDALIQLTTAAICGTDLHTYRGLAGSKNPPWIMGHEGIGTVIQIGQGVKTLKVGDRVVIGPTSCGYCNNCVRGKWTYCVTFHPETLLDFPGLGDDFGVGLGGTQAEYIRVPFADSSSFLIPPNSAEHDSDRAIDYVLLSDIFPTAWNGLSSSGFEPGDTVAVFGAGPVGLLCAYSAVLRGASRVYSVDYVPSRLEKAASLGAVPINFKDSDPVQQILAREPPSHPDGTDGGVRRSCDCVGFETLNAKLEREAGIVIRNCINVTQPTGGIGIVGEYPAAGLGASPGAPLATGKEGVFEIPLGTLWTKNISVGSGVVQVKELQFVLREMIERGVARPGVVVDEVLYGLGGVVGAYERFEKREVGKVVVRLGHGDN</sequence>
<keyword evidence="9" id="KW-1185">Reference proteome</keyword>
<dbReference type="PANTHER" id="PTHR42813">
    <property type="entry name" value="ZINC-TYPE ALCOHOL DEHYDROGENASE-LIKE"/>
    <property type="match status" value="1"/>
</dbReference>
<organism evidence="8 9">
    <name type="scientific">Aspergillus cristatus</name>
    <name type="common">Chinese Fuzhuan brick tea-fermentation fungus</name>
    <name type="synonym">Eurotium cristatum</name>
    <dbReference type="NCBI Taxonomy" id="573508"/>
    <lineage>
        <taxon>Eukaryota</taxon>
        <taxon>Fungi</taxon>
        <taxon>Dikarya</taxon>
        <taxon>Ascomycota</taxon>
        <taxon>Pezizomycotina</taxon>
        <taxon>Eurotiomycetes</taxon>
        <taxon>Eurotiomycetidae</taxon>
        <taxon>Eurotiales</taxon>
        <taxon>Aspergillaceae</taxon>
        <taxon>Aspergillus</taxon>
        <taxon>Aspergillus subgen. Aspergillus</taxon>
    </lineage>
</organism>
<evidence type="ECO:0000256" key="3">
    <source>
        <dbReference type="ARBA" id="ARBA00022723"/>
    </source>
</evidence>
<name>A0A1E3B7L3_ASPCR</name>
<dbReference type="InterPro" id="IPR013154">
    <property type="entry name" value="ADH-like_N"/>
</dbReference>
<evidence type="ECO:0000313" key="9">
    <source>
        <dbReference type="Proteomes" id="UP000094569"/>
    </source>
</evidence>
<proteinExistence type="inferred from homology"/>
<feature type="domain" description="Alcohol dehydrogenase-like N-terminal" evidence="7">
    <location>
        <begin position="32"/>
        <end position="144"/>
    </location>
</feature>
<dbReference type="Proteomes" id="UP000094569">
    <property type="component" value="Unassembled WGS sequence"/>
</dbReference>
<gene>
    <name evidence="8" type="ORF">SI65_07363</name>
</gene>
<dbReference type="InterPro" id="IPR002328">
    <property type="entry name" value="ADH_Zn_CS"/>
</dbReference>
<keyword evidence="4" id="KW-0862">Zinc</keyword>
<accession>A0A1E3B7L3</accession>
<evidence type="ECO:0000313" key="8">
    <source>
        <dbReference type="EMBL" id="ODM16965.1"/>
    </source>
</evidence>
<evidence type="ECO:0000256" key="2">
    <source>
        <dbReference type="ARBA" id="ARBA00008072"/>
    </source>
</evidence>
<protein>
    <recommendedName>
        <fullName evidence="7">Alcohol dehydrogenase-like N-terminal domain-containing protein</fullName>
    </recommendedName>
</protein>
<dbReference type="InterPro" id="IPR011032">
    <property type="entry name" value="GroES-like_sf"/>
</dbReference>
<evidence type="ECO:0000256" key="4">
    <source>
        <dbReference type="ARBA" id="ARBA00022833"/>
    </source>
</evidence>
<evidence type="ECO:0000256" key="1">
    <source>
        <dbReference type="ARBA" id="ARBA00001947"/>
    </source>
</evidence>
<keyword evidence="6" id="KW-0520">NAD</keyword>
<dbReference type="GO" id="GO:0016491">
    <property type="term" value="F:oxidoreductase activity"/>
    <property type="evidence" value="ECO:0007669"/>
    <property type="project" value="UniProtKB-KW"/>
</dbReference>
<dbReference type="EMBL" id="JXNT01000009">
    <property type="protein sequence ID" value="ODM16965.1"/>
    <property type="molecule type" value="Genomic_DNA"/>
</dbReference>
<dbReference type="VEuPathDB" id="FungiDB:SI65_07363"/>
<dbReference type="SUPFAM" id="SSF51735">
    <property type="entry name" value="NAD(P)-binding Rossmann-fold domains"/>
    <property type="match status" value="1"/>
</dbReference>
<dbReference type="PROSITE" id="PS00059">
    <property type="entry name" value="ADH_ZINC"/>
    <property type="match status" value="1"/>
</dbReference>
<dbReference type="Gene3D" id="3.40.50.720">
    <property type="entry name" value="NAD(P)-binding Rossmann-like Domain"/>
    <property type="match status" value="1"/>
</dbReference>
<dbReference type="Gene3D" id="3.90.180.10">
    <property type="entry name" value="Medium-chain alcohol dehydrogenases, catalytic domain"/>
    <property type="match status" value="1"/>
</dbReference>
<dbReference type="InterPro" id="IPR036291">
    <property type="entry name" value="NAD(P)-bd_dom_sf"/>
</dbReference>
<comment type="similarity">
    <text evidence="2">Belongs to the zinc-containing alcohol dehydrogenase family.</text>
</comment>
<dbReference type="GO" id="GO:0008270">
    <property type="term" value="F:zinc ion binding"/>
    <property type="evidence" value="ECO:0007669"/>
    <property type="project" value="InterPro"/>
</dbReference>
<dbReference type="Pfam" id="PF08240">
    <property type="entry name" value="ADH_N"/>
    <property type="match status" value="1"/>
</dbReference>
<evidence type="ECO:0000256" key="5">
    <source>
        <dbReference type="ARBA" id="ARBA00023002"/>
    </source>
</evidence>
<dbReference type="SUPFAM" id="SSF50129">
    <property type="entry name" value="GroES-like"/>
    <property type="match status" value="1"/>
</dbReference>
<comment type="cofactor">
    <cofactor evidence="1">
        <name>Zn(2+)</name>
        <dbReference type="ChEBI" id="CHEBI:29105"/>
    </cofactor>
</comment>
<keyword evidence="3" id="KW-0479">Metal-binding</keyword>
<evidence type="ECO:0000256" key="6">
    <source>
        <dbReference type="ARBA" id="ARBA00023027"/>
    </source>
</evidence>
<comment type="caution">
    <text evidence="8">The sequence shown here is derived from an EMBL/GenBank/DDBJ whole genome shotgun (WGS) entry which is preliminary data.</text>
</comment>